<name>A0AAE3TB08_9RHOB</name>
<evidence type="ECO:0000313" key="2">
    <source>
        <dbReference type="Proteomes" id="UP001220964"/>
    </source>
</evidence>
<sequence>MWENRASLEEDNLSLRAEQTLHEWIYQAVSGWRDVRGAWVEQPFLAFYGRTLGKGPFETNR</sequence>
<comment type="caution">
    <text evidence="1">The sequence shown here is derived from an EMBL/GenBank/DDBJ whole genome shotgun (WGS) entry which is preliminary data.</text>
</comment>
<proteinExistence type="predicted"/>
<accession>A0AAE3TB08</accession>
<evidence type="ECO:0000313" key="1">
    <source>
        <dbReference type="EMBL" id="MDF0603383.1"/>
    </source>
</evidence>
<dbReference type="Proteomes" id="UP001220964">
    <property type="component" value="Unassembled WGS sequence"/>
</dbReference>
<dbReference type="AlphaFoldDB" id="A0AAE3TB08"/>
<keyword evidence="2" id="KW-1185">Reference proteome</keyword>
<dbReference type="EMBL" id="JARGYC010000090">
    <property type="protein sequence ID" value="MDF0603383.1"/>
    <property type="molecule type" value="Genomic_DNA"/>
</dbReference>
<organism evidence="1 2">
    <name type="scientific">Psychromarinibacter sediminicola</name>
    <dbReference type="NCBI Taxonomy" id="3033385"/>
    <lineage>
        <taxon>Bacteria</taxon>
        <taxon>Pseudomonadati</taxon>
        <taxon>Pseudomonadota</taxon>
        <taxon>Alphaproteobacteria</taxon>
        <taxon>Rhodobacterales</taxon>
        <taxon>Paracoccaceae</taxon>
        <taxon>Psychromarinibacter</taxon>
    </lineage>
</organism>
<protein>
    <submittedName>
        <fullName evidence="1">Uncharacterized protein</fullName>
    </submittedName>
</protein>
<reference evidence="1" key="1">
    <citation type="submission" date="2023-03" db="EMBL/GenBank/DDBJ databases">
        <title>Multiphase analysis and comparison of six strains from genera Psychromarinibacter, Lutimaribacter, and Maritimibacter, including a novel species: Psychromarinibacter sediminicola sp. nov.</title>
        <authorList>
            <person name="Wang Y.-H."/>
            <person name="Ye M.-Q."/>
            <person name="Du Z.-J."/>
        </authorList>
    </citation>
    <scope>NUCLEOTIDE SEQUENCE</scope>
    <source>
        <strain evidence="1">C21-152</strain>
    </source>
</reference>
<gene>
    <name evidence="1" type="ORF">P1J78_21870</name>
</gene>